<dbReference type="Proteomes" id="UP000015388">
    <property type="component" value="Chromosome"/>
</dbReference>
<reference evidence="1 2" key="1">
    <citation type="submission" date="2012-11" db="EMBL/GenBank/DDBJ databases">
        <title>The complete genome sequence of Corynebacterium maris Coryn-1 (=DSM 45190).</title>
        <authorList>
            <person name="Schaffert L."/>
            <person name="Albersmeier A."/>
            <person name="Kalinowski J."/>
            <person name="Ruckert C."/>
        </authorList>
    </citation>
    <scope>NUCLEOTIDE SEQUENCE [LARGE SCALE GENOMIC DNA]</scope>
    <source>
        <strain evidence="2">Coryn-1</strain>
    </source>
</reference>
<name>S5TIG9_9CORY</name>
<dbReference type="InterPro" id="IPR029063">
    <property type="entry name" value="SAM-dependent_MTases_sf"/>
</dbReference>
<dbReference type="STRING" id="1224163.B841_06115"/>
<dbReference type="KEGG" id="cmd:B841_06115"/>
<dbReference type="PATRIC" id="fig|1224163.3.peg.1228"/>
<proteinExistence type="predicted"/>
<gene>
    <name evidence="1" type="ORF">B841_06115</name>
</gene>
<dbReference type="AlphaFoldDB" id="S5TIG9"/>
<dbReference type="NCBIfam" id="NF037959">
    <property type="entry name" value="MFS_SpdSyn"/>
    <property type="match status" value="1"/>
</dbReference>
<evidence type="ECO:0000313" key="2">
    <source>
        <dbReference type="Proteomes" id="UP000015388"/>
    </source>
</evidence>
<dbReference type="EMBL" id="CP003924">
    <property type="protein sequence ID" value="AGS34696.1"/>
    <property type="molecule type" value="Genomic_DNA"/>
</dbReference>
<protein>
    <submittedName>
        <fullName evidence="1">Spermidine synthase</fullName>
    </submittedName>
</protein>
<evidence type="ECO:0000313" key="1">
    <source>
        <dbReference type="EMBL" id="AGS34696.1"/>
    </source>
</evidence>
<dbReference type="HOGENOM" id="CLU_068637_0_0_11"/>
<accession>S5TIG9</accession>
<dbReference type="RefSeq" id="WP_020934629.1">
    <property type="nucleotide sequence ID" value="NC_021915.1"/>
</dbReference>
<dbReference type="OrthoDB" id="8221452at2"/>
<dbReference type="eggNOG" id="COG0421">
    <property type="taxonomic scope" value="Bacteria"/>
</dbReference>
<dbReference type="Gene3D" id="3.40.50.150">
    <property type="entry name" value="Vaccinia Virus protein VP39"/>
    <property type="match status" value="1"/>
</dbReference>
<sequence length="277" mass="30293">MGKGKPRAQKRRIEGEYEISTGTARVLPDPERDGAYILEINKVPSSPIVLGAPRVLLFEYMVWASCAIEAFVETHRGTQDVHLTHLGGAACTLPRYFADLWPTSRNEVVELDEKLAAYVREWFEFPEPPAVSITVAEARSATHAMAPGSTDVLVRDVFVGGDIPEHLCTVEFFAAAHRALAPGGLYVANHAAFPGLQTTRRELASMREVFPHVTAVADPEILAGRMYGNMVLLGSDSPIEEEPILAQLRDARAHATTKGGNWVDTVMGATRPRHDKA</sequence>
<dbReference type="SUPFAM" id="SSF53335">
    <property type="entry name" value="S-adenosyl-L-methionine-dependent methyltransferases"/>
    <property type="match status" value="1"/>
</dbReference>
<organism evidence="1 2">
    <name type="scientific">Corynebacterium maris DSM 45190</name>
    <dbReference type="NCBI Taxonomy" id="1224163"/>
    <lineage>
        <taxon>Bacteria</taxon>
        <taxon>Bacillati</taxon>
        <taxon>Actinomycetota</taxon>
        <taxon>Actinomycetes</taxon>
        <taxon>Mycobacteriales</taxon>
        <taxon>Corynebacteriaceae</taxon>
        <taxon>Corynebacterium</taxon>
    </lineage>
</organism>
<keyword evidence="2" id="KW-1185">Reference proteome</keyword>